<sequence>MSNLDSFISPSRTSVSLNTMDFFDENGEAFHQKKISPIDSFLYEHESLRRNLGRLYSQDTYSDQINNLLLLGFVSSVESYLRNLVIEIINKDDFSWRKSLNRKISFAAACHKKNRLVVAAMLEECNFLSKNDIVDHLKDYLGVAYQDSKSPELADILGYYSQVCQIRHCIVHRASYFGTKNAVSLGLKEHKVFLDRQIVVSIGLLQEVSLICKNLVILVNKYVFNYIMERTQGKNKGVLIWSNDYSKDRKVFNDYYKIFSSNKLAEDGEVELKKASEVYREMLGGS</sequence>
<evidence type="ECO:0000313" key="2">
    <source>
        <dbReference type="Proteomes" id="UP000199040"/>
    </source>
</evidence>
<evidence type="ECO:0008006" key="3">
    <source>
        <dbReference type="Google" id="ProtNLM"/>
    </source>
</evidence>
<dbReference type="EMBL" id="FOPY01000031">
    <property type="protein sequence ID" value="SFI22052.1"/>
    <property type="molecule type" value="Genomic_DNA"/>
</dbReference>
<dbReference type="Proteomes" id="UP000199040">
    <property type="component" value="Unassembled WGS sequence"/>
</dbReference>
<accession>A0A1I3GFN6</accession>
<proteinExistence type="predicted"/>
<reference evidence="1 2" key="1">
    <citation type="submission" date="2016-10" db="EMBL/GenBank/DDBJ databases">
        <authorList>
            <person name="de Groot N.N."/>
        </authorList>
    </citation>
    <scope>NUCLEOTIDE SEQUENCE [LARGE SCALE GENOMIC DNA]</scope>
    <source>
        <strain evidence="1 2">CGMCC 1.6848</strain>
    </source>
</reference>
<name>A0A1I3GFN6_9GAMM</name>
<dbReference type="AlphaFoldDB" id="A0A1I3GFN6"/>
<protein>
    <recommendedName>
        <fullName evidence="3">RiboL-PSP-HEPN domain-containing protein</fullName>
    </recommendedName>
</protein>
<dbReference type="RefSeq" id="WP_143097643.1">
    <property type="nucleotide sequence ID" value="NZ_FOPY01000031.1"/>
</dbReference>
<evidence type="ECO:0000313" key="1">
    <source>
        <dbReference type="EMBL" id="SFI22052.1"/>
    </source>
</evidence>
<organism evidence="1 2">
    <name type="scientific">Modicisalibacter xianhensis</name>
    <dbReference type="NCBI Taxonomy" id="442341"/>
    <lineage>
        <taxon>Bacteria</taxon>
        <taxon>Pseudomonadati</taxon>
        <taxon>Pseudomonadota</taxon>
        <taxon>Gammaproteobacteria</taxon>
        <taxon>Oceanospirillales</taxon>
        <taxon>Halomonadaceae</taxon>
        <taxon>Modicisalibacter</taxon>
    </lineage>
</organism>
<keyword evidence="2" id="KW-1185">Reference proteome</keyword>
<gene>
    <name evidence="1" type="ORF">SAMN04487959_1312</name>
</gene>